<keyword evidence="7 13" id="KW-0874">Quinone</keyword>
<dbReference type="STRING" id="663321.REG_0420"/>
<evidence type="ECO:0000256" key="7">
    <source>
        <dbReference type="ARBA" id="ARBA00022719"/>
    </source>
</evidence>
<dbReference type="InterPro" id="IPR023043">
    <property type="entry name" value="NAD(P)H_OxRDtase_bac/plastid"/>
</dbReference>
<keyword evidence="10 13" id="KW-0520">NAD</keyword>
<dbReference type="AlphaFoldDB" id="E0WR47"/>
<dbReference type="HOGENOM" id="CLU_1025598_0_0_6"/>
<keyword evidence="6 13" id="KW-0812">Transmembrane</keyword>
<dbReference type="InterPro" id="IPR000440">
    <property type="entry name" value="NADH_UbQ/plastoQ_OxRdtase_su3"/>
</dbReference>
<dbReference type="InterPro" id="IPR038430">
    <property type="entry name" value="NDAH_ubi_oxred_su3_sf"/>
</dbReference>
<dbReference type="PANTHER" id="PTHR11058">
    <property type="entry name" value="NADH-UBIQUINONE OXIDOREDUCTASE CHAIN 3"/>
    <property type="match status" value="1"/>
</dbReference>
<keyword evidence="9 13" id="KW-1133">Transmembrane helix</keyword>
<evidence type="ECO:0000256" key="6">
    <source>
        <dbReference type="ARBA" id="ARBA00022692"/>
    </source>
</evidence>
<evidence type="ECO:0000256" key="1">
    <source>
        <dbReference type="ARBA" id="ARBA00004141"/>
    </source>
</evidence>
<dbReference type="EMBL" id="GL379589">
    <property type="protein sequence ID" value="EFL92607.1"/>
    <property type="molecule type" value="Genomic_DNA"/>
</dbReference>
<dbReference type="GO" id="GO:0005886">
    <property type="term" value="C:plasma membrane"/>
    <property type="evidence" value="ECO:0007669"/>
    <property type="project" value="UniProtKB-SubCell"/>
</dbReference>
<gene>
    <name evidence="13 16" type="primary">nuoA</name>
    <name evidence="16" type="ORF">REG_0420</name>
</gene>
<dbReference type="GO" id="GO:0008137">
    <property type="term" value="F:NADH dehydrogenase (ubiquinone) activity"/>
    <property type="evidence" value="ECO:0007669"/>
    <property type="project" value="InterPro"/>
</dbReference>
<dbReference type="EC" id="7.1.1.-" evidence="13"/>
<feature type="region of interest" description="Disordered" evidence="15">
    <location>
        <begin position="87"/>
        <end position="115"/>
    </location>
</feature>
<feature type="transmembrane region" description="Helical" evidence="13">
    <location>
        <begin position="137"/>
        <end position="160"/>
    </location>
</feature>
<evidence type="ECO:0000256" key="10">
    <source>
        <dbReference type="ARBA" id="ARBA00023027"/>
    </source>
</evidence>
<evidence type="ECO:0000256" key="5">
    <source>
        <dbReference type="ARBA" id="ARBA00022519"/>
    </source>
</evidence>
<evidence type="ECO:0000256" key="3">
    <source>
        <dbReference type="ARBA" id="ARBA00022448"/>
    </source>
</evidence>
<evidence type="ECO:0000256" key="12">
    <source>
        <dbReference type="ARBA" id="ARBA00023136"/>
    </source>
</evidence>
<keyword evidence="5" id="KW-0997">Cell inner membrane</keyword>
<accession>E0WR47</accession>
<reference evidence="16" key="1">
    <citation type="journal article" date="2009" name="Environ. Microbiol.">
        <title>Dynamics of genome evolution in facultative symbionts of aphids.</title>
        <authorList>
            <person name="Degnan P.H."/>
            <person name="Leonardo T.E."/>
            <person name="Cass B.N."/>
            <person name="Hurwitz B."/>
            <person name="Stern D."/>
            <person name="Gibbs R.A."/>
            <person name="Richards S."/>
            <person name="Moran N.A."/>
        </authorList>
    </citation>
    <scope>NUCLEOTIDE SEQUENCE [LARGE SCALE GENOMIC DNA]</scope>
    <source>
        <strain evidence="16">LSR1</strain>
    </source>
</reference>
<name>E0WR47_9ENTR</name>
<keyword evidence="17" id="KW-1185">Reference proteome</keyword>
<dbReference type="Gene3D" id="1.20.58.1610">
    <property type="entry name" value="NADH:ubiquinone/plastoquinone oxidoreductase, chain 3"/>
    <property type="match status" value="1"/>
</dbReference>
<dbReference type="PANTHER" id="PTHR11058:SF21">
    <property type="entry name" value="NADH-QUINONE OXIDOREDUCTASE SUBUNIT A"/>
    <property type="match status" value="1"/>
</dbReference>
<evidence type="ECO:0000256" key="8">
    <source>
        <dbReference type="ARBA" id="ARBA00022967"/>
    </source>
</evidence>
<evidence type="ECO:0000256" key="2">
    <source>
        <dbReference type="ARBA" id="ARBA00008472"/>
    </source>
</evidence>
<keyword evidence="4 13" id="KW-1003">Cell membrane</keyword>
<feature type="transmembrane region" description="Helical" evidence="13">
    <location>
        <begin position="223"/>
        <end position="245"/>
    </location>
</feature>
<keyword evidence="12 13" id="KW-0472">Membrane</keyword>
<keyword evidence="11 13" id="KW-0830">Ubiquinone</keyword>
<comment type="similarity">
    <text evidence="2 13 14">Belongs to the complex I subunit 3 family.</text>
</comment>
<dbReference type="Pfam" id="PF00507">
    <property type="entry name" value="Oxidored_q4"/>
    <property type="match status" value="1"/>
</dbReference>
<evidence type="ECO:0000256" key="15">
    <source>
        <dbReference type="SAM" id="MobiDB-lite"/>
    </source>
</evidence>
<feature type="compositionally biased region" description="Basic and acidic residues" evidence="15">
    <location>
        <begin position="93"/>
        <end position="103"/>
    </location>
</feature>
<dbReference type="HAMAP" id="MF_01394">
    <property type="entry name" value="NDH1_NuoA"/>
    <property type="match status" value="1"/>
</dbReference>
<dbReference type="GO" id="GO:0050136">
    <property type="term" value="F:NADH dehydrogenase (quinone) (non-electrogenic) activity"/>
    <property type="evidence" value="ECO:0007669"/>
    <property type="project" value="UniProtKB-UniRule"/>
</dbReference>
<keyword evidence="3 13" id="KW-0813">Transport</keyword>
<dbReference type="Proteomes" id="UP000005726">
    <property type="component" value="Unassembled WGS sequence"/>
</dbReference>
<organism evidence="16 17">
    <name type="scientific">Candidatus Regiella insecticola LSR1</name>
    <dbReference type="NCBI Taxonomy" id="663321"/>
    <lineage>
        <taxon>Bacteria</taxon>
        <taxon>Pseudomonadati</taxon>
        <taxon>Pseudomonadota</taxon>
        <taxon>Gammaproteobacteria</taxon>
        <taxon>Enterobacterales</taxon>
        <taxon>Enterobacteriaceae</taxon>
        <taxon>aphid secondary symbionts</taxon>
        <taxon>Candidatus Regiella</taxon>
    </lineage>
</organism>
<protein>
    <recommendedName>
        <fullName evidence="13">NADH-quinone oxidoreductase subunit A</fullName>
        <ecNumber evidence="13">7.1.1.-</ecNumber>
    </recommendedName>
    <alternativeName>
        <fullName evidence="13">NADH dehydrogenase I subunit A</fullName>
    </alternativeName>
    <alternativeName>
        <fullName evidence="13">NDH-1 subunit A</fullName>
    </alternativeName>
    <alternativeName>
        <fullName evidence="13">NUO1</fullName>
    </alternativeName>
</protein>
<comment type="subcellular location">
    <subcellularLocation>
        <location evidence="13 14">Cell membrane</location>
        <topology evidence="13 14">Multi-pass membrane protein</topology>
    </subcellularLocation>
    <subcellularLocation>
        <location evidence="1">Membrane</location>
        <topology evidence="1">Multi-pass membrane protein</topology>
    </subcellularLocation>
</comment>
<evidence type="ECO:0000256" key="4">
    <source>
        <dbReference type="ARBA" id="ARBA00022475"/>
    </source>
</evidence>
<feature type="transmembrane region" description="Helical" evidence="13">
    <location>
        <begin position="191"/>
        <end position="211"/>
    </location>
</feature>
<keyword evidence="8 13" id="KW-1278">Translocase</keyword>
<comment type="function">
    <text evidence="13">NDH-1 shuttles electrons from NADH, via FMN and iron-sulfur (Fe-S) centers, to quinones in the respiratory chain. The immediate electron acceptor for the enzyme in this species is believed to be ubiquinone. Couples the redox reaction to proton translocation (for every two electrons transferred, four hydrogen ions are translocated across the cytoplasmic membrane), and thus conserves the redox energy in a proton gradient.</text>
</comment>
<evidence type="ECO:0000256" key="14">
    <source>
        <dbReference type="RuleBase" id="RU003639"/>
    </source>
</evidence>
<evidence type="ECO:0000256" key="9">
    <source>
        <dbReference type="ARBA" id="ARBA00022989"/>
    </source>
</evidence>
<evidence type="ECO:0000256" key="13">
    <source>
        <dbReference type="HAMAP-Rule" id="MF_01394"/>
    </source>
</evidence>
<evidence type="ECO:0000313" key="17">
    <source>
        <dbReference type="Proteomes" id="UP000005726"/>
    </source>
</evidence>
<sequence>MVCSKSLMFADLAITWVRVQPLQTYLPGKNHLMGYHVSFLEPLLAARFIPFALMVCLRSSVSLFDRLAATSRAVGIYPMNFELRQGGQGDRPMSVDRLRDSASTRRQQSRNLKGEGYKQIESCETMSTTTEVIAHHWAFAVFIISAIGLCGFMLLAAFFLGGKARARAKHIPYESGIDSVGSAQMRLSAKFYLVAMFFVIFDVEALYLYAWSVSIRENGWLGFIEASIFIFVLLAGLVYLVRIGALNWTPPRSDRQVKPSVITGAYSKQKQ</sequence>
<dbReference type="GO" id="GO:0030964">
    <property type="term" value="C:NADH dehydrogenase complex"/>
    <property type="evidence" value="ECO:0007669"/>
    <property type="project" value="TreeGrafter"/>
</dbReference>
<evidence type="ECO:0000313" key="16">
    <source>
        <dbReference type="EMBL" id="EFL92607.1"/>
    </source>
</evidence>
<proteinExistence type="inferred from homology"/>
<dbReference type="FunFam" id="1.20.58.1610:FF:000003">
    <property type="entry name" value="NADH-quinone oxidoreductase subunit A"/>
    <property type="match status" value="1"/>
</dbReference>
<dbReference type="eggNOG" id="COG0838">
    <property type="taxonomic scope" value="Bacteria"/>
</dbReference>
<evidence type="ECO:0000256" key="11">
    <source>
        <dbReference type="ARBA" id="ARBA00023075"/>
    </source>
</evidence>
<dbReference type="GO" id="GO:0048038">
    <property type="term" value="F:quinone binding"/>
    <property type="evidence" value="ECO:0007669"/>
    <property type="project" value="UniProtKB-KW"/>
</dbReference>
<comment type="subunit">
    <text evidence="13">NDH-1 is composed of 13 different subunits. Subunits NuoA, H, J, K, L, M, N constitute the membrane sector of the complex.</text>
</comment>
<comment type="catalytic activity">
    <reaction evidence="13 14">
        <text>a quinone + NADH + 5 H(+)(in) = a quinol + NAD(+) + 4 H(+)(out)</text>
        <dbReference type="Rhea" id="RHEA:57888"/>
        <dbReference type="ChEBI" id="CHEBI:15378"/>
        <dbReference type="ChEBI" id="CHEBI:24646"/>
        <dbReference type="ChEBI" id="CHEBI:57540"/>
        <dbReference type="ChEBI" id="CHEBI:57945"/>
        <dbReference type="ChEBI" id="CHEBI:132124"/>
    </reaction>
</comment>